<evidence type="ECO:0000256" key="4">
    <source>
        <dbReference type="ARBA" id="ARBA00022840"/>
    </source>
</evidence>
<dbReference type="STRING" id="1178515.SY83_14585"/>
<dbReference type="RefSeq" id="WP_068607690.1">
    <property type="nucleotide sequence ID" value="NZ_CP011388.1"/>
</dbReference>
<dbReference type="InterPro" id="IPR027409">
    <property type="entry name" value="GroEL-like_apical_dom_sf"/>
</dbReference>
<dbReference type="InterPro" id="IPR002423">
    <property type="entry name" value="Cpn60/GroEL/TCP-1"/>
</dbReference>
<dbReference type="InterPro" id="IPR017998">
    <property type="entry name" value="Chaperone_TCP-1"/>
</dbReference>
<dbReference type="SUPFAM" id="SSF52029">
    <property type="entry name" value="GroEL apical domain-like"/>
    <property type="match status" value="1"/>
</dbReference>
<dbReference type="GO" id="GO:0140662">
    <property type="term" value="F:ATP-dependent protein folding chaperone"/>
    <property type="evidence" value="ECO:0007669"/>
    <property type="project" value="InterPro"/>
</dbReference>
<dbReference type="GO" id="GO:0005524">
    <property type="term" value="F:ATP binding"/>
    <property type="evidence" value="ECO:0007669"/>
    <property type="project" value="UniProtKB-KW"/>
</dbReference>
<evidence type="ECO:0000313" key="7">
    <source>
        <dbReference type="Proteomes" id="UP000076927"/>
    </source>
</evidence>
<dbReference type="Gene3D" id="1.10.560.10">
    <property type="entry name" value="GroEL-like equatorial domain"/>
    <property type="match status" value="1"/>
</dbReference>
<evidence type="ECO:0000256" key="1">
    <source>
        <dbReference type="ARBA" id="ARBA00006607"/>
    </source>
</evidence>
<accession>A0A172TJU2</accession>
<keyword evidence="7" id="KW-1185">Reference proteome</keyword>
<dbReference type="SUPFAM" id="SSF48592">
    <property type="entry name" value="GroEL equatorial domain-like"/>
    <property type="match status" value="1"/>
</dbReference>
<dbReference type="PATRIC" id="fig|1178515.4.peg.2928"/>
<keyword evidence="3" id="KW-0547">Nucleotide-binding</keyword>
<reference evidence="6 7" key="1">
    <citation type="submission" date="2015-01" db="EMBL/GenBank/DDBJ databases">
        <title>Paenibacillus swuensis/DY6/whole genome sequencing.</title>
        <authorList>
            <person name="Kim M.K."/>
            <person name="Srinivasan S."/>
            <person name="Lee J.-J."/>
        </authorList>
    </citation>
    <scope>NUCLEOTIDE SEQUENCE [LARGE SCALE GENOMIC DNA]</scope>
    <source>
        <strain evidence="6 7">DY6</strain>
    </source>
</reference>
<proteinExistence type="inferred from homology"/>
<dbReference type="KEGG" id="pswu:SY83_14585"/>
<dbReference type="InterPro" id="IPR027413">
    <property type="entry name" value="GROEL-like_equatorial_sf"/>
</dbReference>
<dbReference type="InterPro" id="IPR027410">
    <property type="entry name" value="TCP-1-like_intermed_sf"/>
</dbReference>
<sequence length="511" mass="55183">MTQKQINPDGEERYATLTNNAGAIRAICSAVEGTLGPKGLDTMLVGPQGEVIITNDGVTILEKMDVTHPAARLLIQVAHAQQEQVGDGTTTATVLAGALLNEGVAQVMKGVPAAKVVRGIEQAALLAAESLRRRSIPVEGLDDPLLHRTAFIAGREHADIARLVIEAAQVLGPDRLRDPGLVFADAVTSHEKAGNEVWPGLLLHKKPMNMQMEIDQEDARVLVLHDALEPDPVDEEALSTELGFRQYMENKELFRANLKKLAELGIKFIAADRGVHQEAEQFFTDLGIMVLQRVSKADLQLICEHTGARPLKRIGLHKTKDDLSRYLGLALKVSYDEKISRIRVIGGSNIPMVTIIVGASTHEVVGERARIAKDAASAVQAALRGGYLPGGGAVEIAVARELERYRETVKDMEAFGVEAVIQALRKPLAQIVVNAGFNPLEKVEQAKAAQLAQDTDRIGIDCDTGKLMDCLEQGIVDPALVKIHALKAASEVAGAILRIHTVIKMKSMPEL</sequence>
<evidence type="ECO:0000313" key="6">
    <source>
        <dbReference type="EMBL" id="ANE47290.1"/>
    </source>
</evidence>
<dbReference type="InterPro" id="IPR002194">
    <property type="entry name" value="Chaperonin_TCP-1_CS"/>
</dbReference>
<dbReference type="GO" id="GO:0051082">
    <property type="term" value="F:unfolded protein binding"/>
    <property type="evidence" value="ECO:0007669"/>
    <property type="project" value="InterPro"/>
</dbReference>
<evidence type="ECO:0000256" key="5">
    <source>
        <dbReference type="ARBA" id="ARBA00023186"/>
    </source>
</evidence>
<keyword evidence="5" id="KW-0143">Chaperone</keyword>
<gene>
    <name evidence="6" type="ORF">SY83_14585</name>
</gene>
<name>A0A172TJU2_9BACL</name>
<dbReference type="OrthoDB" id="2379282at2"/>
<dbReference type="Gene3D" id="3.50.7.10">
    <property type="entry name" value="GroEL"/>
    <property type="match status" value="1"/>
</dbReference>
<evidence type="ECO:0000256" key="2">
    <source>
        <dbReference type="ARBA" id="ARBA00008020"/>
    </source>
</evidence>
<dbReference type="Pfam" id="PF00118">
    <property type="entry name" value="Cpn60_TCP1"/>
    <property type="match status" value="1"/>
</dbReference>
<comment type="similarity">
    <text evidence="2">Belongs to the TCP-1 chaperonin family.</text>
</comment>
<dbReference type="PROSITE" id="PS00751">
    <property type="entry name" value="TCP1_2"/>
    <property type="match status" value="1"/>
</dbReference>
<dbReference type="GO" id="GO:0016887">
    <property type="term" value="F:ATP hydrolysis activity"/>
    <property type="evidence" value="ECO:0007669"/>
    <property type="project" value="InterPro"/>
</dbReference>
<comment type="similarity">
    <text evidence="1">Belongs to the chaperonin (HSP60) family.</text>
</comment>
<dbReference type="AlphaFoldDB" id="A0A172TJU2"/>
<dbReference type="Proteomes" id="UP000076927">
    <property type="component" value="Chromosome"/>
</dbReference>
<dbReference type="PRINTS" id="PR00304">
    <property type="entry name" value="TCOMPLEXTCP1"/>
</dbReference>
<dbReference type="CDD" id="cd00309">
    <property type="entry name" value="chaperonin_type_I_II"/>
    <property type="match status" value="1"/>
</dbReference>
<dbReference type="EMBL" id="CP011388">
    <property type="protein sequence ID" value="ANE47290.1"/>
    <property type="molecule type" value="Genomic_DNA"/>
</dbReference>
<keyword evidence="4" id="KW-0067">ATP-binding</keyword>
<organism evidence="6 7">
    <name type="scientific">Paenibacillus swuensis</name>
    <dbReference type="NCBI Taxonomy" id="1178515"/>
    <lineage>
        <taxon>Bacteria</taxon>
        <taxon>Bacillati</taxon>
        <taxon>Bacillota</taxon>
        <taxon>Bacilli</taxon>
        <taxon>Bacillales</taxon>
        <taxon>Paenibacillaceae</taxon>
        <taxon>Paenibacillus</taxon>
    </lineage>
</organism>
<evidence type="ECO:0000256" key="3">
    <source>
        <dbReference type="ARBA" id="ARBA00022741"/>
    </source>
</evidence>
<dbReference type="PANTHER" id="PTHR11353">
    <property type="entry name" value="CHAPERONIN"/>
    <property type="match status" value="1"/>
</dbReference>
<protein>
    <submittedName>
        <fullName evidence="6">Chaperonin</fullName>
    </submittedName>
</protein>
<dbReference type="Gene3D" id="3.30.260.10">
    <property type="entry name" value="TCP-1-like chaperonin intermediate domain"/>
    <property type="match status" value="1"/>
</dbReference>